<accession>D5UHU3</accession>
<reference evidence="3 4" key="1">
    <citation type="journal article" date="2010" name="Stand. Genomic Sci.">
        <title>Complete genome sequence of Cellulomonas flavigena type strain (134).</title>
        <authorList>
            <person name="Abt B."/>
            <person name="Foster B."/>
            <person name="Lapidus A."/>
            <person name="Clum A."/>
            <person name="Sun H."/>
            <person name="Pukall R."/>
            <person name="Lucas S."/>
            <person name="Glavina Del Rio T."/>
            <person name="Nolan M."/>
            <person name="Tice H."/>
            <person name="Cheng J.F."/>
            <person name="Pitluck S."/>
            <person name="Liolios K."/>
            <person name="Ivanova N."/>
            <person name="Mavromatis K."/>
            <person name="Ovchinnikova G."/>
            <person name="Pati A."/>
            <person name="Goodwin L."/>
            <person name="Chen A."/>
            <person name="Palaniappan K."/>
            <person name="Land M."/>
            <person name="Hauser L."/>
            <person name="Chang Y.J."/>
            <person name="Jeffries C.D."/>
            <person name="Rohde M."/>
            <person name="Goker M."/>
            <person name="Woyke T."/>
            <person name="Bristow J."/>
            <person name="Eisen J.A."/>
            <person name="Markowitz V."/>
            <person name="Hugenholtz P."/>
            <person name="Kyrpides N.C."/>
            <person name="Klenk H.P."/>
        </authorList>
    </citation>
    <scope>NUCLEOTIDE SEQUENCE [LARGE SCALE GENOMIC DNA]</scope>
    <source>
        <strain evidence="4">ATCC 482 / DSM 20109 / BCRC 11376 / JCM 18109 / NBRC 3775 / NCIMB 8073 / NRS 134</strain>
    </source>
</reference>
<dbReference type="PANTHER" id="PTHR43346:SF1">
    <property type="entry name" value="QUERCETIN 2,3-DIOXYGENASE-RELATED"/>
    <property type="match status" value="1"/>
</dbReference>
<dbReference type="Pfam" id="PF07883">
    <property type="entry name" value="Cupin_2"/>
    <property type="match status" value="1"/>
</dbReference>
<feature type="domain" description="Cupin type-2" evidence="2">
    <location>
        <begin position="55"/>
        <end position="122"/>
    </location>
</feature>
<evidence type="ECO:0000313" key="3">
    <source>
        <dbReference type="EMBL" id="ADG73367.1"/>
    </source>
</evidence>
<dbReference type="STRING" id="446466.Cfla_0452"/>
<evidence type="ECO:0000313" key="4">
    <source>
        <dbReference type="Proteomes" id="UP000000849"/>
    </source>
</evidence>
<sequence>MIPAAARTDTRGNDVTEPHQGAGPVVIPAEQLRLPGGRTLRFEGKDHGSGVSFFLVISNPGEGPALHRHPYTETWSVLEGEATIRIGDEDVVAHAGDTTVVPPDTWHAFTNTGDGDLRMMCIHASPVMLQDDHPAP</sequence>
<dbReference type="SUPFAM" id="SSF51182">
    <property type="entry name" value="RmlC-like cupins"/>
    <property type="match status" value="1"/>
</dbReference>
<evidence type="ECO:0000256" key="1">
    <source>
        <dbReference type="SAM" id="MobiDB-lite"/>
    </source>
</evidence>
<dbReference type="eggNOG" id="COG0662">
    <property type="taxonomic scope" value="Bacteria"/>
</dbReference>
<dbReference type="InterPro" id="IPR052538">
    <property type="entry name" value="Flavonoid_dioxygenase-like"/>
</dbReference>
<dbReference type="AlphaFoldDB" id="D5UHU3"/>
<feature type="region of interest" description="Disordered" evidence="1">
    <location>
        <begin position="1"/>
        <end position="22"/>
    </location>
</feature>
<dbReference type="InterPro" id="IPR011051">
    <property type="entry name" value="RmlC_Cupin_sf"/>
</dbReference>
<dbReference type="Proteomes" id="UP000000849">
    <property type="component" value="Chromosome"/>
</dbReference>
<protein>
    <submittedName>
        <fullName evidence="3">Cupin 2 conserved barrel domain protein</fullName>
    </submittedName>
</protein>
<gene>
    <name evidence="3" type="ordered locus">Cfla_0452</name>
</gene>
<proteinExistence type="predicted"/>
<feature type="compositionally biased region" description="Basic and acidic residues" evidence="1">
    <location>
        <begin position="8"/>
        <end position="17"/>
    </location>
</feature>
<dbReference type="EMBL" id="CP001964">
    <property type="protein sequence ID" value="ADG73367.1"/>
    <property type="molecule type" value="Genomic_DNA"/>
</dbReference>
<dbReference type="Gene3D" id="2.60.120.10">
    <property type="entry name" value="Jelly Rolls"/>
    <property type="match status" value="1"/>
</dbReference>
<name>D5UHU3_CELFN</name>
<organism evidence="3 4">
    <name type="scientific">Cellulomonas flavigena (strain ATCC 482 / DSM 20109 / BCRC 11376 / JCM 18109 / NBRC 3775 / NCIMB 8073 / NRS 134)</name>
    <dbReference type="NCBI Taxonomy" id="446466"/>
    <lineage>
        <taxon>Bacteria</taxon>
        <taxon>Bacillati</taxon>
        <taxon>Actinomycetota</taxon>
        <taxon>Actinomycetes</taxon>
        <taxon>Micrococcales</taxon>
        <taxon>Cellulomonadaceae</taxon>
        <taxon>Cellulomonas</taxon>
    </lineage>
</organism>
<dbReference type="InterPro" id="IPR014710">
    <property type="entry name" value="RmlC-like_jellyroll"/>
</dbReference>
<evidence type="ECO:0000259" key="2">
    <source>
        <dbReference type="Pfam" id="PF07883"/>
    </source>
</evidence>
<dbReference type="HOGENOM" id="CLU_155086_0_0_11"/>
<dbReference type="KEGG" id="cfl:Cfla_0452"/>
<dbReference type="InterPro" id="IPR013096">
    <property type="entry name" value="Cupin_2"/>
</dbReference>
<keyword evidence="4" id="KW-1185">Reference proteome</keyword>
<dbReference type="PANTHER" id="PTHR43346">
    <property type="entry name" value="LIGAND BINDING DOMAIN PROTEIN, PUTATIVE (AFU_ORTHOLOGUE AFUA_6G14370)-RELATED"/>
    <property type="match status" value="1"/>
</dbReference>